<reference evidence="2 3" key="1">
    <citation type="submission" date="2019-07" db="EMBL/GenBank/DDBJ databases">
        <title>Whole genome shotgun sequence of Knoellia locipacati NBRC 109775.</title>
        <authorList>
            <person name="Hosoyama A."/>
            <person name="Uohara A."/>
            <person name="Ohji S."/>
            <person name="Ichikawa N."/>
        </authorList>
    </citation>
    <scope>NUCLEOTIDE SEQUENCE [LARGE SCALE GENOMIC DNA]</scope>
    <source>
        <strain evidence="2 3">NBRC 109775</strain>
    </source>
</reference>
<keyword evidence="1" id="KW-0472">Membrane</keyword>
<feature type="transmembrane region" description="Helical" evidence="1">
    <location>
        <begin position="21"/>
        <end position="48"/>
    </location>
</feature>
<evidence type="ECO:0000313" key="3">
    <source>
        <dbReference type="Proteomes" id="UP000321793"/>
    </source>
</evidence>
<proteinExistence type="predicted"/>
<accession>A0A512SZY8</accession>
<keyword evidence="1" id="KW-0812">Transmembrane</keyword>
<dbReference type="AlphaFoldDB" id="A0A512SZY8"/>
<feature type="transmembrane region" description="Helical" evidence="1">
    <location>
        <begin position="84"/>
        <end position="111"/>
    </location>
</feature>
<keyword evidence="3" id="KW-1185">Reference proteome</keyword>
<sequence length="119" mass="12172">MLMSQTTAPKRPATQRRGVGVLQRAAGVAALVAGSCVSILLALSGWFLGAAPLTAVEPNGLFVDCGPALFDRPNPLPDAACASAYFPLPVVSVLFLVVGTLGALSCLGLLARRDLSNLP</sequence>
<name>A0A512SZY8_9MICO</name>
<keyword evidence="1" id="KW-1133">Transmembrane helix</keyword>
<comment type="caution">
    <text evidence="2">The sequence shown here is derived from an EMBL/GenBank/DDBJ whole genome shotgun (WGS) entry which is preliminary data.</text>
</comment>
<evidence type="ECO:0000256" key="1">
    <source>
        <dbReference type="SAM" id="Phobius"/>
    </source>
</evidence>
<evidence type="ECO:0000313" key="2">
    <source>
        <dbReference type="EMBL" id="GEQ13537.1"/>
    </source>
</evidence>
<dbReference type="Proteomes" id="UP000321793">
    <property type="component" value="Unassembled WGS sequence"/>
</dbReference>
<organism evidence="2 3">
    <name type="scientific">Knoellia locipacati</name>
    <dbReference type="NCBI Taxonomy" id="882824"/>
    <lineage>
        <taxon>Bacteria</taxon>
        <taxon>Bacillati</taxon>
        <taxon>Actinomycetota</taxon>
        <taxon>Actinomycetes</taxon>
        <taxon>Micrococcales</taxon>
        <taxon>Intrasporangiaceae</taxon>
        <taxon>Knoellia</taxon>
    </lineage>
</organism>
<protein>
    <submittedName>
        <fullName evidence="2">Uncharacterized protein</fullName>
    </submittedName>
</protein>
<dbReference type="EMBL" id="BKBA01000006">
    <property type="protein sequence ID" value="GEQ13537.1"/>
    <property type="molecule type" value="Genomic_DNA"/>
</dbReference>
<gene>
    <name evidence="2" type="ORF">KLO01_15840</name>
</gene>